<dbReference type="Proteomes" id="UP000245119">
    <property type="component" value="Linkage Group LG3"/>
</dbReference>
<evidence type="ECO:0000313" key="4">
    <source>
        <dbReference type="Proteomes" id="UP000245119"/>
    </source>
</evidence>
<dbReference type="OrthoDB" id="1262810at2759"/>
<dbReference type="InterPro" id="IPR036890">
    <property type="entry name" value="HATPase_C_sf"/>
</dbReference>
<accession>A0A2T7PMS4</accession>
<feature type="domain" description="Sacsin/Nov" evidence="2">
    <location>
        <begin position="127"/>
        <end position="308"/>
    </location>
</feature>
<proteinExistence type="predicted"/>
<evidence type="ECO:0000256" key="1">
    <source>
        <dbReference type="SAM" id="MobiDB-lite"/>
    </source>
</evidence>
<keyword evidence="4" id="KW-1185">Reference proteome</keyword>
<dbReference type="EMBL" id="PZQS01000003">
    <property type="protein sequence ID" value="PVD34738.1"/>
    <property type="molecule type" value="Genomic_DNA"/>
</dbReference>
<reference evidence="3 4" key="1">
    <citation type="submission" date="2018-04" db="EMBL/GenBank/DDBJ databases">
        <title>The genome of golden apple snail Pomacea canaliculata provides insight into stress tolerance and invasive adaptation.</title>
        <authorList>
            <person name="Liu C."/>
            <person name="Liu B."/>
            <person name="Ren Y."/>
            <person name="Zhang Y."/>
            <person name="Wang H."/>
            <person name="Li S."/>
            <person name="Jiang F."/>
            <person name="Yin L."/>
            <person name="Zhang G."/>
            <person name="Qian W."/>
            <person name="Fan W."/>
        </authorList>
    </citation>
    <scope>NUCLEOTIDE SEQUENCE [LARGE SCALE GENOMIC DNA]</scope>
    <source>
        <strain evidence="3">SZHN2017</strain>
        <tissue evidence="3">Muscle</tissue>
    </source>
</reference>
<evidence type="ECO:0000259" key="2">
    <source>
        <dbReference type="Pfam" id="PF25794"/>
    </source>
</evidence>
<gene>
    <name evidence="3" type="ORF">C0Q70_06015</name>
</gene>
<dbReference type="SUPFAM" id="SSF55874">
    <property type="entry name" value="ATPase domain of HSP90 chaperone/DNA topoisomerase II/histidine kinase"/>
    <property type="match status" value="1"/>
</dbReference>
<protein>
    <recommendedName>
        <fullName evidence="2">Sacsin/Nov domain-containing protein</fullName>
    </recommendedName>
</protein>
<feature type="compositionally biased region" description="Basic and acidic residues" evidence="1">
    <location>
        <begin position="52"/>
        <end position="67"/>
    </location>
</feature>
<dbReference type="PANTHER" id="PTHR46919">
    <property type="entry name" value="ZINC FINGER, C3HC4 TYPE (RING FINGER) FAMILY PROTEIN"/>
    <property type="match status" value="1"/>
</dbReference>
<dbReference type="PANTHER" id="PTHR46919:SF2">
    <property type="entry name" value="SACSIN"/>
    <property type="match status" value="1"/>
</dbReference>
<dbReference type="STRING" id="400727.A0A2T7PMS4"/>
<name>A0A2T7PMS4_POMCA</name>
<dbReference type="InterPro" id="IPR058210">
    <property type="entry name" value="SACS/Nov_dom"/>
</dbReference>
<dbReference type="Pfam" id="PF25794">
    <property type="entry name" value="SACS"/>
    <property type="match status" value="1"/>
</dbReference>
<evidence type="ECO:0000313" key="3">
    <source>
        <dbReference type="EMBL" id="PVD34738.1"/>
    </source>
</evidence>
<dbReference type="AlphaFoldDB" id="A0A2T7PMS4"/>
<organism evidence="3 4">
    <name type="scientific">Pomacea canaliculata</name>
    <name type="common">Golden apple snail</name>
    <dbReference type="NCBI Taxonomy" id="400727"/>
    <lineage>
        <taxon>Eukaryota</taxon>
        <taxon>Metazoa</taxon>
        <taxon>Spiralia</taxon>
        <taxon>Lophotrochozoa</taxon>
        <taxon>Mollusca</taxon>
        <taxon>Gastropoda</taxon>
        <taxon>Caenogastropoda</taxon>
        <taxon>Architaenioglossa</taxon>
        <taxon>Ampullarioidea</taxon>
        <taxon>Ampullariidae</taxon>
        <taxon>Pomacea</taxon>
    </lineage>
</organism>
<sequence length="948" mass="106999">MAESSEDSEGEELELIRPGLIRELRNVLDEYPDDGNATEFDNFTQCPEGNDTECRGRGGKQGKDPGRQSRISQTGRCANNKEAPSSEVLSATKYGEKPVWSKHMYIPYLLSSIWSRSVDVGRLGGATSMEGPALCVYNNEQFTEKDWEGIRMLHTSVKEKDPLKVGRFGLGFKSVFHLTDRLVIVSGEFIMYMDPFKGADRYCVRKRLAGTRGRELESLVRCLDAVFLAGSPHSLDRVFNSQTGLFSGTLFWFPLRRQESELSDTLYTEATLNDLLQAFKAEANSMLMFLKNLEKIELYTRDAKETKLVFTVELSAECVSAVRAERSKFKDSVRAATQDLPLEPVCNWSEVEVQMSGRNLRNRSQHKERWLVVNYHAGKNQASDQLLRLCRDPNLSYQPYVGVAVPLGGQRNFQSQLFCFLPLPLETRSPTGLPVHVNGFFALSQNRRHIKWPTADQVHNRAHMEPALQWNCLLVEELLPLAYIALLHRLQEIHDKKPDEFYKAWPDVATVDNRWQPLVRTLYTRLSQGTFFHTSVPIDTWIPLSQAVLQNLPPSVEPKVVQAIIHIYTISNEKVVRLPHHVMSGLQQLSLENVAQTITPRHVSELVLTHHQYLHDEYKLLLLQYLCSHGNDPQLLVDRFLLPLQDGTFGAFSLRGKADEVFFCEKETQVLFPGLEKAMCSSNVSEIIKNHLKNLAKSGEFSFRIVTCIDVARLLEMSIQTRFRGSSIRLSSQDSWIQQVWLYLKNSTPWNADLSGLCHLALLPCLEGHQIKLLPLKGIYVSLSAPGMSQINKDLSSSLSKLDITVVSLPQYVCDHKQILGGLVHYPNSHGILEVLEKVSTDPTTRTKAESDFNRTASEADISSLISFIANAKQLEPRKVSVLTGLRLFIDMTTKQFVSVRDVNVIGPRDPLPVLPPRSLLMCDESSRSAALKIGALKSLCTQYLKTS</sequence>
<comment type="caution">
    <text evidence="3">The sequence shown here is derived from an EMBL/GenBank/DDBJ whole genome shotgun (WGS) entry which is preliminary data.</text>
</comment>
<feature type="region of interest" description="Disordered" evidence="1">
    <location>
        <begin position="32"/>
        <end position="83"/>
    </location>
</feature>